<keyword evidence="3" id="KW-0547">Nucleotide-binding</keyword>
<dbReference type="InterPro" id="IPR027417">
    <property type="entry name" value="P-loop_NTPase"/>
</dbReference>
<feature type="coiled-coil region" evidence="7">
    <location>
        <begin position="858"/>
        <end position="885"/>
    </location>
</feature>
<dbReference type="SMART" id="SM00129">
    <property type="entry name" value="KISc"/>
    <property type="match status" value="1"/>
</dbReference>
<feature type="coiled-coil region" evidence="7">
    <location>
        <begin position="296"/>
        <end position="435"/>
    </location>
</feature>
<evidence type="ECO:0000256" key="6">
    <source>
        <dbReference type="PROSITE-ProRule" id="PRU00283"/>
    </source>
</evidence>
<feature type="compositionally biased region" description="Polar residues" evidence="8">
    <location>
        <begin position="116"/>
        <end position="131"/>
    </location>
</feature>
<evidence type="ECO:0000256" key="7">
    <source>
        <dbReference type="SAM" id="Coils"/>
    </source>
</evidence>
<dbReference type="GO" id="GO:0003777">
    <property type="term" value="F:microtubule motor activity"/>
    <property type="evidence" value="ECO:0007669"/>
    <property type="project" value="InterPro"/>
</dbReference>
<organism evidence="10 11">
    <name type="scientific">Racocetra fulgida</name>
    <dbReference type="NCBI Taxonomy" id="60492"/>
    <lineage>
        <taxon>Eukaryota</taxon>
        <taxon>Fungi</taxon>
        <taxon>Fungi incertae sedis</taxon>
        <taxon>Mucoromycota</taxon>
        <taxon>Glomeromycotina</taxon>
        <taxon>Glomeromycetes</taxon>
        <taxon>Diversisporales</taxon>
        <taxon>Gigasporaceae</taxon>
        <taxon>Racocetra</taxon>
    </lineage>
</organism>
<dbReference type="Gene3D" id="3.40.850.10">
    <property type="entry name" value="Kinesin motor domain"/>
    <property type="match status" value="1"/>
</dbReference>
<dbReference type="SUPFAM" id="SSF52540">
    <property type="entry name" value="P-loop containing nucleoside triphosphate hydrolases"/>
    <property type="match status" value="1"/>
</dbReference>
<comment type="similarity">
    <text evidence="6">Belongs to the TRAFAC class myosin-kinesin ATPase superfamily. Kinesin family.</text>
</comment>
<evidence type="ECO:0000256" key="1">
    <source>
        <dbReference type="ARBA" id="ARBA00004496"/>
    </source>
</evidence>
<evidence type="ECO:0000256" key="5">
    <source>
        <dbReference type="ARBA" id="ARBA00023054"/>
    </source>
</evidence>
<dbReference type="InterPro" id="IPR036961">
    <property type="entry name" value="Kinesin_motor_dom_sf"/>
</dbReference>
<feature type="coiled-coil region" evidence="7">
    <location>
        <begin position="1114"/>
        <end position="1513"/>
    </location>
</feature>
<keyword evidence="5 7" id="KW-0175">Coiled coil</keyword>
<accession>A0A9N9E6G1</accession>
<dbReference type="OrthoDB" id="2410839at2759"/>
<keyword evidence="4" id="KW-0067">ATP-binding</keyword>
<evidence type="ECO:0000256" key="3">
    <source>
        <dbReference type="ARBA" id="ARBA00022741"/>
    </source>
</evidence>
<feature type="coiled-coil region" evidence="7">
    <location>
        <begin position="913"/>
        <end position="1047"/>
    </location>
</feature>
<dbReference type="GO" id="GO:0007052">
    <property type="term" value="P:mitotic spindle organization"/>
    <property type="evidence" value="ECO:0007669"/>
    <property type="project" value="TreeGrafter"/>
</dbReference>
<comment type="caution">
    <text evidence="10">The sequence shown here is derived from an EMBL/GenBank/DDBJ whole genome shotgun (WGS) entry which is preliminary data.</text>
</comment>
<dbReference type="EMBL" id="CAJVPZ010014723">
    <property type="protein sequence ID" value="CAG8660223.1"/>
    <property type="molecule type" value="Genomic_DNA"/>
</dbReference>
<feature type="non-terminal residue" evidence="10">
    <location>
        <position position="1"/>
    </location>
</feature>
<feature type="domain" description="Kinesin motor" evidence="9">
    <location>
        <begin position="1"/>
        <end position="93"/>
    </location>
</feature>
<evidence type="ECO:0000256" key="8">
    <source>
        <dbReference type="SAM" id="MobiDB-lite"/>
    </source>
</evidence>
<dbReference type="GO" id="GO:0008017">
    <property type="term" value="F:microtubule binding"/>
    <property type="evidence" value="ECO:0007669"/>
    <property type="project" value="InterPro"/>
</dbReference>
<evidence type="ECO:0000313" key="10">
    <source>
        <dbReference type="EMBL" id="CAG8660223.1"/>
    </source>
</evidence>
<feature type="coiled-coil region" evidence="7">
    <location>
        <begin position="654"/>
        <end position="831"/>
    </location>
</feature>
<feature type="compositionally biased region" description="Polar residues" evidence="8">
    <location>
        <begin position="446"/>
        <end position="465"/>
    </location>
</feature>
<dbReference type="InterPro" id="IPR001752">
    <property type="entry name" value="Kinesin_motor_dom"/>
</dbReference>
<evidence type="ECO:0000313" key="11">
    <source>
        <dbReference type="Proteomes" id="UP000789396"/>
    </source>
</evidence>
<feature type="coiled-coil region" evidence="7">
    <location>
        <begin position="147"/>
        <end position="181"/>
    </location>
</feature>
<feature type="region of interest" description="Disordered" evidence="8">
    <location>
        <begin position="541"/>
        <end position="564"/>
    </location>
</feature>
<reference evidence="10" key="1">
    <citation type="submission" date="2021-06" db="EMBL/GenBank/DDBJ databases">
        <authorList>
            <person name="Kallberg Y."/>
            <person name="Tangrot J."/>
            <person name="Rosling A."/>
        </authorList>
    </citation>
    <scope>NUCLEOTIDE SEQUENCE</scope>
    <source>
        <strain evidence="10">IN212</strain>
    </source>
</reference>
<keyword evidence="2" id="KW-0963">Cytoplasm</keyword>
<dbReference type="GO" id="GO:0005737">
    <property type="term" value="C:cytoplasm"/>
    <property type="evidence" value="ECO:0007669"/>
    <property type="project" value="UniProtKB-SubCell"/>
</dbReference>
<gene>
    <name evidence="10" type="ORF">RFULGI_LOCUS8819</name>
</gene>
<dbReference type="GO" id="GO:0005875">
    <property type="term" value="C:microtubule associated complex"/>
    <property type="evidence" value="ECO:0007669"/>
    <property type="project" value="TreeGrafter"/>
</dbReference>
<keyword evidence="11" id="KW-1185">Reference proteome</keyword>
<dbReference type="PROSITE" id="PS50067">
    <property type="entry name" value="KINESIN_MOTOR_2"/>
    <property type="match status" value="1"/>
</dbReference>
<dbReference type="GO" id="GO:0051231">
    <property type="term" value="P:spindle elongation"/>
    <property type="evidence" value="ECO:0007669"/>
    <property type="project" value="TreeGrafter"/>
</dbReference>
<evidence type="ECO:0000256" key="2">
    <source>
        <dbReference type="ARBA" id="ARBA00022490"/>
    </source>
</evidence>
<feature type="non-terminal residue" evidence="10">
    <location>
        <position position="1658"/>
    </location>
</feature>
<evidence type="ECO:0000259" key="9">
    <source>
        <dbReference type="PROSITE" id="PS50067"/>
    </source>
</evidence>
<dbReference type="GO" id="GO:0007018">
    <property type="term" value="P:microtubule-based movement"/>
    <property type="evidence" value="ECO:0007669"/>
    <property type="project" value="InterPro"/>
</dbReference>
<dbReference type="GO" id="GO:0005524">
    <property type="term" value="F:ATP binding"/>
    <property type="evidence" value="ECO:0007669"/>
    <property type="project" value="UniProtKB-KW"/>
</dbReference>
<feature type="coiled-coil region" evidence="7">
    <location>
        <begin position="1542"/>
        <end position="1635"/>
    </location>
</feature>
<feature type="compositionally biased region" description="Low complexity" evidence="8">
    <location>
        <begin position="436"/>
        <end position="445"/>
    </location>
</feature>
<dbReference type="PANTHER" id="PTHR47969">
    <property type="entry name" value="CHROMOSOME-ASSOCIATED KINESIN KIF4A-RELATED"/>
    <property type="match status" value="1"/>
</dbReference>
<comment type="caution">
    <text evidence="6">Lacks conserved residue(s) required for the propagation of feature annotation.</text>
</comment>
<dbReference type="Proteomes" id="UP000789396">
    <property type="component" value="Unassembled WGS sequence"/>
</dbReference>
<dbReference type="Pfam" id="PF00225">
    <property type="entry name" value="Kinesin"/>
    <property type="match status" value="1"/>
</dbReference>
<dbReference type="PANTHER" id="PTHR47969:SF15">
    <property type="entry name" value="CHROMOSOME-ASSOCIATED KINESIN KIF4A-RELATED"/>
    <property type="match status" value="1"/>
</dbReference>
<protein>
    <submittedName>
        <fullName evidence="10">100_t:CDS:1</fullName>
    </submittedName>
</protein>
<dbReference type="InterPro" id="IPR027640">
    <property type="entry name" value="Kinesin-like_fam"/>
</dbReference>
<name>A0A9N9E6G1_9GLOM</name>
<proteinExistence type="inferred from homology"/>
<evidence type="ECO:0000256" key="4">
    <source>
        <dbReference type="ARBA" id="ARBA00022840"/>
    </source>
</evidence>
<sequence>LKRTSTNGERIKEGISINSGLLALGNVISALGDPTKAKNTTHIPYRDSKLTRLLQDSLGGNALTLMIACVSPAEYNVIETINTLKYANRARNIKNTAIIMQEEAGWNDLEHLQNLDTLDNGSDSPDSQIPDSKTPLHIDTNVKTDENFQNNKDIEALEEQLAELQRSYSELSQNYAKKSIELEIYQNVSDSTNPTSSSLTTIKEEDEMTVNKSQFSDFQKAVKPVVMEYEKSITSLESQLALARAALNHTEASMLEQEAKLLDAEKFREESKSVIDDLKYKVSKLHERETTTEYYIQDLEAKIKINSEEYKKDQETISDLRKQLMELKENDNNNENLIHQLETRLAARENKIELMSSNTEKLEKALNQQQDAYARLEERYAQEKLRNEEDKKMLMTGIEERDHRISELEKKVEELVDEISQLKRLKMDIRNYRSNSLASASSTSSDQDTPLSTPPDSNTPKSSVNYSSVLGLESKLYQLQKTHEKTVSEYSEIKSKYASCLEEIQELQEQLRAKLNINIIPGTPSTSTGTSFGELADMDPKSLSPSTHGTHRKAKSLSSELKGIEKRDSSNAAIIQRLQIELKQLESLHEDKDQGLNAVKQEFARLEINHREALEIVEELREEIKRRDALAQMEVMSAMGSEYTNNEYSTSASEVDQLEIVHRLREEVEQLKEEQRKTLESIYEREENGKDEVKKLEATIKDLKSEMQKLLEEQALKNSEVSDTVSDDNNDEQVQEMQLTIKSLEEQLSEAKRQFYIADAASRLEGNNKIEPNMENFELRQQVEKLQNEIEAKSHTIAALLFPSIEHQNTIRRLEDELEKVREAHQQAILEKSSQLASIAEEFEDGGIDVSEYSAAREQTYDKHVQTLEEKVKDLESQLSKAREAQHIPTPRTSIHFDIDPTRTNINSLEEKLAILQHDLVLKTNTIENLNEEQEIVTALQEQLLLLKSDIQRKYELIEILKRDLADKSMLQQKLREKEAEALIFKTKLMEVNKKEQEYEDETKKLKEQLSRLESGEDVNEVLQEELDRLKKEIIEVREKESIALERFRVLKAKLGSDPEENQLQDELERLRIVEITQRERIAILESKLSEQGDHVECDIAQLQNDLLLAKESEAAQKNIIESLEAKLRKAEDKSQISAYRREINELKTKETEYLKRINELEYQLKEHDTKDLNEVNKLNEELEKMRAIEREQRKQIETLETRLELVNDEDPNVSSLRDQIAKLKASESDMRRTVQDYELKLATAQKEAKIFGTVKEEVKFLKELETEQKSTIEQLQAQLSKLRTSKEAAVNELQTMKGGFVIQKDLAISLEKEVNSLREQLAAIKNIDAKSYDHEEMTNLINKTQKERDDAQNTVKTLEIEIKTFKLAGVAGNENVGALRSELANTKLEMAAQNEILADLDSQISNMDKERNQSIQRIQELTEALKEKESSQKDAIKNLECTLANLDSELTVAKDSSNTSKKTIATLEEKLATVRSQLNDAKASDERRSNIMNELEKKLKNTLNILTDKEESIINLDVMVSELDTVIQKTQLELQTSKASEEDAARRENELEAKLAELTSRLQNTNNSSAEFAKIKASETKHMEQVKLLETKLKEAEAHRVEEMSKLKKANKEIESLSDKCNQLQKELEDAQWDSVIQSYENVDDTMVEDLTNQLKQ</sequence>
<feature type="region of interest" description="Disordered" evidence="8">
    <location>
        <begin position="436"/>
        <end position="465"/>
    </location>
</feature>
<comment type="subcellular location">
    <subcellularLocation>
        <location evidence="1">Cytoplasm</location>
    </subcellularLocation>
</comment>
<feature type="region of interest" description="Disordered" evidence="8">
    <location>
        <begin position="116"/>
        <end position="137"/>
    </location>
</feature>
<feature type="coiled-coil region" evidence="7">
    <location>
        <begin position="490"/>
        <end position="517"/>
    </location>
</feature>
<feature type="coiled-coil region" evidence="7">
    <location>
        <begin position="575"/>
        <end position="623"/>
    </location>
</feature>